<evidence type="ECO:0000256" key="2">
    <source>
        <dbReference type="ARBA" id="ARBA00012513"/>
    </source>
</evidence>
<feature type="transmembrane region" description="Helical" evidence="22">
    <location>
        <begin position="893"/>
        <end position="917"/>
    </location>
</feature>
<keyword evidence="7 22" id="KW-0812">Transmembrane</keyword>
<dbReference type="EC" id="2.7.11.1" evidence="2"/>
<keyword evidence="12 20" id="KW-0067">ATP-binding</keyword>
<feature type="domain" description="Bulb-type lectin" evidence="24">
    <location>
        <begin position="38"/>
        <end position="156"/>
    </location>
</feature>
<feature type="compositionally biased region" description="Low complexity" evidence="21">
    <location>
        <begin position="859"/>
        <end position="870"/>
    </location>
</feature>
<dbReference type="GO" id="GO:0030246">
    <property type="term" value="F:carbohydrate binding"/>
    <property type="evidence" value="ECO:0007669"/>
    <property type="project" value="UniProtKB-KW"/>
</dbReference>
<evidence type="ECO:0000256" key="7">
    <source>
        <dbReference type="ARBA" id="ARBA00022692"/>
    </source>
</evidence>
<evidence type="ECO:0000256" key="10">
    <source>
        <dbReference type="ARBA" id="ARBA00022741"/>
    </source>
</evidence>
<keyword evidence="6" id="KW-0808">Transferase</keyword>
<evidence type="ECO:0000256" key="4">
    <source>
        <dbReference type="ARBA" id="ARBA00022536"/>
    </source>
</evidence>
<dbReference type="FunFam" id="3.30.200.20:FF:000178">
    <property type="entry name" value="serine/threonine-protein kinase PBS1-like"/>
    <property type="match status" value="1"/>
</dbReference>
<dbReference type="InterPro" id="IPR017441">
    <property type="entry name" value="Protein_kinase_ATP_BS"/>
</dbReference>
<dbReference type="CDD" id="cd01098">
    <property type="entry name" value="PAN_AP_plant"/>
    <property type="match status" value="1"/>
</dbReference>
<dbReference type="Pfam" id="PF00069">
    <property type="entry name" value="Pkinase"/>
    <property type="match status" value="1"/>
</dbReference>
<evidence type="ECO:0000256" key="1">
    <source>
        <dbReference type="ARBA" id="ARBA00004479"/>
    </source>
</evidence>
<keyword evidence="14 22" id="KW-0472">Membrane</keyword>
<dbReference type="InterPro" id="IPR008271">
    <property type="entry name" value="Ser/Thr_kinase_AS"/>
</dbReference>
<evidence type="ECO:0000256" key="17">
    <source>
        <dbReference type="ARBA" id="ARBA00023180"/>
    </source>
</evidence>
<keyword evidence="10 20" id="KW-0547">Nucleotide-binding</keyword>
<keyword evidence="16" id="KW-0675">Receptor</keyword>
<evidence type="ECO:0000256" key="22">
    <source>
        <dbReference type="SAM" id="Phobius"/>
    </source>
</evidence>
<evidence type="ECO:0000256" key="5">
    <source>
        <dbReference type="ARBA" id="ARBA00022553"/>
    </source>
</evidence>
<accession>A0A9E7GG04</accession>
<protein>
    <recommendedName>
        <fullName evidence="2">non-specific serine/threonine protein kinase</fullName>
        <ecNumber evidence="2">2.7.11.1</ecNumber>
    </recommendedName>
</protein>
<dbReference type="InterPro" id="IPR051343">
    <property type="entry name" value="G-type_lectin_kinases/EP1-like"/>
</dbReference>
<dbReference type="GO" id="GO:0005524">
    <property type="term" value="F:ATP binding"/>
    <property type="evidence" value="ECO:0007669"/>
    <property type="project" value="UniProtKB-UniRule"/>
</dbReference>
<dbReference type="FunFam" id="1.10.510.10:FF:000248">
    <property type="entry name" value="S-receptor-like kinase 5"/>
    <property type="match status" value="1"/>
</dbReference>
<evidence type="ECO:0000256" key="16">
    <source>
        <dbReference type="ARBA" id="ARBA00023170"/>
    </source>
</evidence>
<feature type="domain" description="Protein kinase" evidence="25">
    <location>
        <begin position="494"/>
        <end position="764"/>
    </location>
</feature>
<dbReference type="InterPro" id="IPR036426">
    <property type="entry name" value="Bulb-type_lectin_dom_sf"/>
</dbReference>
<keyword evidence="15" id="KW-1015">Disulfide bond</keyword>
<evidence type="ECO:0000256" key="15">
    <source>
        <dbReference type="ARBA" id="ARBA00023157"/>
    </source>
</evidence>
<reference evidence="26" key="1">
    <citation type="submission" date="2022-05" db="EMBL/GenBank/DDBJ databases">
        <title>The Musa troglodytarum L. genome provides insights into the mechanism of non-climacteric behaviour and enrichment of carotenoids.</title>
        <authorList>
            <person name="Wang J."/>
        </authorList>
    </citation>
    <scope>NUCLEOTIDE SEQUENCE</scope>
    <source>
        <tissue evidence="26">Leaf</tissue>
    </source>
</reference>
<dbReference type="PROSITE" id="PS00108">
    <property type="entry name" value="PROTEIN_KINASE_ST"/>
    <property type="match status" value="1"/>
</dbReference>
<organism evidence="26 27">
    <name type="scientific">Musa troglodytarum</name>
    <name type="common">fe'i banana</name>
    <dbReference type="NCBI Taxonomy" id="320322"/>
    <lineage>
        <taxon>Eukaryota</taxon>
        <taxon>Viridiplantae</taxon>
        <taxon>Streptophyta</taxon>
        <taxon>Embryophyta</taxon>
        <taxon>Tracheophyta</taxon>
        <taxon>Spermatophyta</taxon>
        <taxon>Magnoliopsida</taxon>
        <taxon>Liliopsida</taxon>
        <taxon>Zingiberales</taxon>
        <taxon>Musaceae</taxon>
        <taxon>Musa</taxon>
    </lineage>
</organism>
<evidence type="ECO:0000256" key="3">
    <source>
        <dbReference type="ARBA" id="ARBA00022527"/>
    </source>
</evidence>
<evidence type="ECO:0000256" key="11">
    <source>
        <dbReference type="ARBA" id="ARBA00022777"/>
    </source>
</evidence>
<sequence length="1086" mass="119035">MKALVLPLIAPFFFFLSPCVGSIQRTQLSPGFQGSEMEWIDNNGLFLLSNSSGFAFGFTTYNSSDATSFLLSVIHQGSRTIVWTANRDAPVSHSDEFVFDKDGSAYLKSGGDVIWSTNTSGKGATRMELLDSGNLVLGGGDGSSSASPLWQSFDHPTDTLLSGQSFTKGMSLVSDASDSGLRYHLRIDSEDAKLFAEFVSPQLYWSMQRDARRIDNQVGGDIRSAVLESNSWNFYDQNQSRIWQFIVDSADTSENVTRMAVLDTSGSITFSILPSSGQRNPSSIKIPEDSCDTPEACHPYFICYPGIRCQCPGVLSLDSNCNPGNVSSCDPSTSFELAKVDDGVGYFATSFVSPSAKSNLTGCKEACLDNCSCAALFYDEKSGSCFIFDQIGSFKQIQSNTASYAYIKVTSNADGGKGSNGQGSSGSKTLMIVLIISFMTVAVIAALIYLAFRIHRRKKIPEPSQGSSEEDNFLEGLSRMPVRFSYRELQMATDDFSVKLGQGGFGSVYLGKLPDGTRVAVKKLESIGQGKKEFRSEVSIIGSIHHIHLVKLRGFCAEGAHRLLAYEYMAKGSLDRWIFKKNQRDFLLDWDKRYNIALGTAKGLAYLHEDCESKIVHCDIKPENVLLDDNYHAKVSDFGLAKLMTREQSHVFTTLRGTRGYLAPEWITNYAISEKSDVYSYGMVLLEIIGGRKNFDPAETSEKAHFPSYAFKKMEEGKLKEIFDAKLIYNDMDGRIETAIKVALWCIQEDLYLRPSMTKVVQMLEGLQDVPQPPTSSQIGFRLYANAFKAISEEGTCSGSGPSDCNSDAFLSAVRLSGPRTGILYEYYRSDILLKLIVDIYFEDETGFNDESSVRETAESPAPVAAAAGSEGNGSKPNVRSFLSVQALGKVPVFLTFLLVGSRILVQVWLGFLHGFITGLLPSSELGRADAALKYKPAFGDAGGVATRVDPNWGRVLGKELKNNLSLSIKVLNDPSLRDYSYPPVQAMTFKIHSPHQLGDATALAECIDHLISNVTGIFDSIGSATILRQTGRAHMRAVGLMDPLGLRCFVRTCQPPAGADGLLIPADSMRVKPLVQCRRWRPVTE</sequence>
<dbReference type="InterPro" id="IPR011009">
    <property type="entry name" value="Kinase-like_dom_sf"/>
</dbReference>
<evidence type="ECO:0000256" key="14">
    <source>
        <dbReference type="ARBA" id="ARBA00023136"/>
    </source>
</evidence>
<dbReference type="Gene3D" id="2.90.10.10">
    <property type="entry name" value="Bulb-type lectin domain"/>
    <property type="match status" value="1"/>
</dbReference>
<keyword evidence="4" id="KW-0245">EGF-like domain</keyword>
<evidence type="ECO:0000259" key="25">
    <source>
        <dbReference type="SMART" id="SM00220"/>
    </source>
</evidence>
<keyword evidence="3" id="KW-0723">Serine/threonine-protein kinase</keyword>
<evidence type="ECO:0000256" key="8">
    <source>
        <dbReference type="ARBA" id="ARBA00022729"/>
    </source>
</evidence>
<dbReference type="FunFam" id="2.90.10.10:FF:000008">
    <property type="entry name" value="Serine/threonine-protein kinase"/>
    <property type="match status" value="1"/>
</dbReference>
<dbReference type="GO" id="GO:0004674">
    <property type="term" value="F:protein serine/threonine kinase activity"/>
    <property type="evidence" value="ECO:0007669"/>
    <property type="project" value="UniProtKB-KW"/>
</dbReference>
<dbReference type="InterPro" id="IPR001480">
    <property type="entry name" value="Bulb-type_lectin_dom"/>
</dbReference>
<keyword evidence="27" id="KW-1185">Reference proteome</keyword>
<dbReference type="CDD" id="cd00028">
    <property type="entry name" value="B_lectin"/>
    <property type="match status" value="1"/>
</dbReference>
<evidence type="ECO:0000313" key="26">
    <source>
        <dbReference type="EMBL" id="URE14035.1"/>
    </source>
</evidence>
<feature type="chain" id="PRO_5039241101" description="non-specific serine/threonine protein kinase" evidence="23">
    <location>
        <begin position="23"/>
        <end position="1086"/>
    </location>
</feature>
<proteinExistence type="predicted"/>
<evidence type="ECO:0000256" key="18">
    <source>
        <dbReference type="ARBA" id="ARBA00047899"/>
    </source>
</evidence>
<evidence type="ECO:0000256" key="6">
    <source>
        <dbReference type="ARBA" id="ARBA00022679"/>
    </source>
</evidence>
<feature type="transmembrane region" description="Helical" evidence="22">
    <location>
        <begin position="430"/>
        <end position="452"/>
    </location>
</feature>
<comment type="catalytic activity">
    <reaction evidence="18">
        <text>L-threonyl-[protein] + ATP = O-phospho-L-threonyl-[protein] + ADP + H(+)</text>
        <dbReference type="Rhea" id="RHEA:46608"/>
        <dbReference type="Rhea" id="RHEA-COMP:11060"/>
        <dbReference type="Rhea" id="RHEA-COMP:11605"/>
        <dbReference type="ChEBI" id="CHEBI:15378"/>
        <dbReference type="ChEBI" id="CHEBI:30013"/>
        <dbReference type="ChEBI" id="CHEBI:30616"/>
        <dbReference type="ChEBI" id="CHEBI:61977"/>
        <dbReference type="ChEBI" id="CHEBI:456216"/>
        <dbReference type="EC" id="2.7.11.1"/>
    </reaction>
</comment>
<feature type="binding site" evidence="20">
    <location>
        <position position="523"/>
    </location>
    <ligand>
        <name>ATP</name>
        <dbReference type="ChEBI" id="CHEBI:30616"/>
    </ligand>
</feature>
<dbReference type="SMART" id="SM00220">
    <property type="entry name" value="S_TKc"/>
    <property type="match status" value="1"/>
</dbReference>
<keyword evidence="11 26" id="KW-0418">Kinase</keyword>
<dbReference type="Gene3D" id="1.10.510.10">
    <property type="entry name" value="Transferase(Phosphotransferase) domain 1"/>
    <property type="match status" value="1"/>
</dbReference>
<evidence type="ECO:0000256" key="9">
    <source>
        <dbReference type="ARBA" id="ARBA00022734"/>
    </source>
</evidence>
<evidence type="ECO:0000313" key="27">
    <source>
        <dbReference type="Proteomes" id="UP001055439"/>
    </source>
</evidence>
<dbReference type="CDD" id="cd14066">
    <property type="entry name" value="STKc_IRAK"/>
    <property type="match status" value="1"/>
</dbReference>
<dbReference type="Proteomes" id="UP001055439">
    <property type="component" value="Chromosome 7"/>
</dbReference>
<dbReference type="SUPFAM" id="SSF51110">
    <property type="entry name" value="alpha-D-mannose-specific plant lectins"/>
    <property type="match status" value="1"/>
</dbReference>
<name>A0A9E7GG04_9LILI</name>
<evidence type="ECO:0000256" key="19">
    <source>
        <dbReference type="ARBA" id="ARBA00048679"/>
    </source>
</evidence>
<dbReference type="SUPFAM" id="SSF56112">
    <property type="entry name" value="Protein kinase-like (PK-like)"/>
    <property type="match status" value="1"/>
</dbReference>
<comment type="subcellular location">
    <subcellularLocation>
        <location evidence="1">Membrane</location>
        <topology evidence="1">Single-pass type I membrane protein</topology>
    </subcellularLocation>
</comment>
<keyword evidence="17" id="KW-0325">Glycoprotein</keyword>
<keyword evidence="9" id="KW-0430">Lectin</keyword>
<keyword evidence="5" id="KW-0597">Phosphoprotein</keyword>
<dbReference type="PANTHER" id="PTHR47976">
    <property type="entry name" value="G-TYPE LECTIN S-RECEPTOR-LIKE SERINE/THREONINE-PROTEIN KINASE SD2-5"/>
    <property type="match status" value="1"/>
</dbReference>
<evidence type="ECO:0000256" key="23">
    <source>
        <dbReference type="SAM" id="SignalP"/>
    </source>
</evidence>
<feature type="region of interest" description="Disordered" evidence="21">
    <location>
        <begin position="852"/>
        <end position="874"/>
    </location>
</feature>
<dbReference type="AlphaFoldDB" id="A0A9E7GG04"/>
<feature type="signal peptide" evidence="23">
    <location>
        <begin position="1"/>
        <end position="22"/>
    </location>
</feature>
<evidence type="ECO:0000256" key="12">
    <source>
        <dbReference type="ARBA" id="ARBA00022840"/>
    </source>
</evidence>
<dbReference type="PANTHER" id="PTHR47976:SF115">
    <property type="entry name" value="RECEPTOR-LIKE SERINE_THREONINE-PROTEIN KINASE"/>
    <property type="match status" value="1"/>
</dbReference>
<dbReference type="InterPro" id="IPR000719">
    <property type="entry name" value="Prot_kinase_dom"/>
</dbReference>
<evidence type="ECO:0000256" key="21">
    <source>
        <dbReference type="SAM" id="MobiDB-lite"/>
    </source>
</evidence>
<dbReference type="OrthoDB" id="1668230at2759"/>
<keyword evidence="8 23" id="KW-0732">Signal</keyword>
<dbReference type="SMART" id="SM00108">
    <property type="entry name" value="B_lectin"/>
    <property type="match status" value="1"/>
</dbReference>
<dbReference type="GO" id="GO:0051707">
    <property type="term" value="P:response to other organism"/>
    <property type="evidence" value="ECO:0007669"/>
    <property type="project" value="UniProtKB-ARBA"/>
</dbReference>
<dbReference type="Gene3D" id="3.30.200.20">
    <property type="entry name" value="Phosphorylase Kinase, domain 1"/>
    <property type="match status" value="1"/>
</dbReference>
<evidence type="ECO:0000259" key="24">
    <source>
        <dbReference type="SMART" id="SM00108"/>
    </source>
</evidence>
<dbReference type="GO" id="GO:0016020">
    <property type="term" value="C:membrane"/>
    <property type="evidence" value="ECO:0007669"/>
    <property type="project" value="UniProtKB-SubCell"/>
</dbReference>
<gene>
    <name evidence="26" type="ORF">MUK42_11248</name>
</gene>
<comment type="catalytic activity">
    <reaction evidence="19">
        <text>L-seryl-[protein] + ATP = O-phospho-L-seryl-[protein] + ADP + H(+)</text>
        <dbReference type="Rhea" id="RHEA:17989"/>
        <dbReference type="Rhea" id="RHEA-COMP:9863"/>
        <dbReference type="Rhea" id="RHEA-COMP:11604"/>
        <dbReference type="ChEBI" id="CHEBI:15378"/>
        <dbReference type="ChEBI" id="CHEBI:29999"/>
        <dbReference type="ChEBI" id="CHEBI:30616"/>
        <dbReference type="ChEBI" id="CHEBI:83421"/>
        <dbReference type="ChEBI" id="CHEBI:456216"/>
        <dbReference type="EC" id="2.7.11.1"/>
    </reaction>
</comment>
<dbReference type="PROSITE" id="PS00107">
    <property type="entry name" value="PROTEIN_KINASE_ATP"/>
    <property type="match status" value="1"/>
</dbReference>
<evidence type="ECO:0000256" key="20">
    <source>
        <dbReference type="PROSITE-ProRule" id="PRU10141"/>
    </source>
</evidence>
<dbReference type="EMBL" id="CP097509">
    <property type="protein sequence ID" value="URE14035.1"/>
    <property type="molecule type" value="Genomic_DNA"/>
</dbReference>
<evidence type="ECO:0000256" key="13">
    <source>
        <dbReference type="ARBA" id="ARBA00022989"/>
    </source>
</evidence>
<dbReference type="Pfam" id="PF01453">
    <property type="entry name" value="B_lectin"/>
    <property type="match status" value="1"/>
</dbReference>
<keyword evidence="13 22" id="KW-1133">Transmembrane helix</keyword>